<dbReference type="PANTHER" id="PTHR32494:SF5">
    <property type="entry name" value="ALLANTOATE AMIDOHYDROLASE"/>
    <property type="match status" value="1"/>
</dbReference>
<comment type="cofactor">
    <cofactor evidence="3">
        <name>Zn(2+)</name>
        <dbReference type="ChEBI" id="CHEBI:29105"/>
    </cofactor>
    <text evidence="3">Binds 2 Zn(2+) ions per subunit.</text>
</comment>
<feature type="binding site" evidence="3">
    <location>
        <position position="186"/>
    </location>
    <ligand>
        <name>Zn(2+)</name>
        <dbReference type="ChEBI" id="CHEBI:29105"/>
        <label>1</label>
    </ligand>
</feature>
<keyword evidence="2 5" id="KW-0378">Hydrolase</keyword>
<feature type="binding site" evidence="4">
    <location>
        <position position="270"/>
    </location>
    <ligand>
        <name>allantoate</name>
        <dbReference type="ChEBI" id="CHEBI:17536"/>
    </ligand>
</feature>
<comment type="similarity">
    <text evidence="1">Belongs to the peptidase M20 family.</text>
</comment>
<dbReference type="AlphaFoldDB" id="A0A1H3T0K8"/>
<reference evidence="6" key="1">
    <citation type="submission" date="2016-10" db="EMBL/GenBank/DDBJ databases">
        <authorList>
            <person name="Varghese N."/>
            <person name="Submissions S."/>
        </authorList>
    </citation>
    <scope>NUCLEOTIDE SEQUENCE [LARGE SCALE GENOMIC DNA]</scope>
    <source>
        <strain evidence="6">CGMCC 4.3530</strain>
    </source>
</reference>
<evidence type="ECO:0000256" key="3">
    <source>
        <dbReference type="PIRSR" id="PIRSR001235-1"/>
    </source>
</evidence>
<dbReference type="PANTHER" id="PTHR32494">
    <property type="entry name" value="ALLANTOATE DEIMINASE-RELATED"/>
    <property type="match status" value="1"/>
</dbReference>
<dbReference type="Pfam" id="PF01546">
    <property type="entry name" value="Peptidase_M20"/>
    <property type="match status" value="1"/>
</dbReference>
<dbReference type="Gene3D" id="3.30.70.360">
    <property type="match status" value="1"/>
</dbReference>
<dbReference type="PIRSF" id="PIRSF001235">
    <property type="entry name" value="Amidase_carbamoylase"/>
    <property type="match status" value="1"/>
</dbReference>
<protein>
    <submittedName>
        <fullName evidence="5">N-carbamoyl-L-amino-acid hydrolase</fullName>
    </submittedName>
</protein>
<dbReference type="NCBIfam" id="TIGR01879">
    <property type="entry name" value="hydantase"/>
    <property type="match status" value="1"/>
</dbReference>
<dbReference type="SUPFAM" id="SSF53187">
    <property type="entry name" value="Zn-dependent exopeptidases"/>
    <property type="match status" value="1"/>
</dbReference>
<feature type="binding site" evidence="3">
    <location>
        <position position="75"/>
    </location>
    <ligand>
        <name>Zn(2+)</name>
        <dbReference type="ChEBI" id="CHEBI:29105"/>
        <label>1</label>
    </ligand>
</feature>
<name>A0A1H3T0K8_9PSEU</name>
<feature type="binding site" evidence="3">
    <location>
        <position position="373"/>
    </location>
    <ligand>
        <name>Zn(2+)</name>
        <dbReference type="ChEBI" id="CHEBI:29105"/>
        <label>2</label>
    </ligand>
</feature>
<feature type="binding site" evidence="4">
    <location>
        <position position="283"/>
    </location>
    <ligand>
        <name>allantoate</name>
        <dbReference type="ChEBI" id="CHEBI:17536"/>
    </ligand>
</feature>
<dbReference type="InterPro" id="IPR002933">
    <property type="entry name" value="Peptidase_M20"/>
</dbReference>
<accession>A0A1H3T0K8</accession>
<keyword evidence="3" id="KW-0479">Metal-binding</keyword>
<dbReference type="GO" id="GO:0016813">
    <property type="term" value="F:hydrolase activity, acting on carbon-nitrogen (but not peptide) bonds, in linear amidines"/>
    <property type="evidence" value="ECO:0007669"/>
    <property type="project" value="InterPro"/>
</dbReference>
<dbReference type="Proteomes" id="UP000199529">
    <property type="component" value="Unassembled WGS sequence"/>
</dbReference>
<dbReference type="InterPro" id="IPR036264">
    <property type="entry name" value="Bact_exopeptidase_dim_dom"/>
</dbReference>
<dbReference type="GO" id="GO:0046872">
    <property type="term" value="F:metal ion binding"/>
    <property type="evidence" value="ECO:0007669"/>
    <property type="project" value="UniProtKB-KW"/>
</dbReference>
<evidence type="ECO:0000313" key="6">
    <source>
        <dbReference type="Proteomes" id="UP000199529"/>
    </source>
</evidence>
<evidence type="ECO:0000256" key="1">
    <source>
        <dbReference type="ARBA" id="ARBA00006153"/>
    </source>
</evidence>
<dbReference type="STRING" id="418495.SAMN05216215_107341"/>
<keyword evidence="3" id="KW-0862">Zinc</keyword>
<dbReference type="InterPro" id="IPR010158">
    <property type="entry name" value="Amidase_Cbmase"/>
</dbReference>
<sequence>MAGPNELMAAIADVGADRRRGGYSRHVFDDAERELREWFVEQAEARGLRVTTDQNANIWAWWGEPGDDAVVTGSHLDSVPGGGAFDGPLGVVSALSAVDLLRAKGFTPRKPLAVVVFAEEEGGRFGVPCLGSRLLAGTIDADRARALRDPNGVTFAEAMRSFGADPARLGRDDAALRSIGQFVELHVEQGRGLIDLDRPVAVASSILAHGRWRFRFSGQGNHAGATLIADRHDPMLPASRLVLEARRTAAGVDGGRATVGRLVPNPGGTNVIASTVDIWLDARSPDDRSTRSMVEDLSSAAAEFAASEGCQVEVTEESYGDTVHFDAAFRDRLAGLLGDAPALPTGAGHDAGILAAEVPTAMLFVRNPTGISHAPEEHAEPGDCDSGAHALAQVLEDLAG</sequence>
<gene>
    <name evidence="5" type="ORF">SAMN05216215_107341</name>
</gene>
<organism evidence="5 6">
    <name type="scientific">Saccharopolyspora shandongensis</name>
    <dbReference type="NCBI Taxonomy" id="418495"/>
    <lineage>
        <taxon>Bacteria</taxon>
        <taxon>Bacillati</taxon>
        <taxon>Actinomycetota</taxon>
        <taxon>Actinomycetes</taxon>
        <taxon>Pseudonocardiales</taxon>
        <taxon>Pseudonocardiaceae</taxon>
        <taxon>Saccharopolyspora</taxon>
    </lineage>
</organism>
<dbReference type="Gene3D" id="3.40.630.10">
    <property type="entry name" value="Zn peptidases"/>
    <property type="match status" value="1"/>
</dbReference>
<evidence type="ECO:0000256" key="4">
    <source>
        <dbReference type="PIRSR" id="PIRSR001235-2"/>
    </source>
</evidence>
<keyword evidence="6" id="KW-1185">Reference proteome</keyword>
<dbReference type="NCBIfam" id="NF006770">
    <property type="entry name" value="PRK09290.1-4"/>
    <property type="match status" value="1"/>
</dbReference>
<dbReference type="SUPFAM" id="SSF55031">
    <property type="entry name" value="Bacterial exopeptidase dimerisation domain"/>
    <property type="match status" value="1"/>
</dbReference>
<dbReference type="CDD" id="cd03884">
    <property type="entry name" value="M20_bAS"/>
    <property type="match status" value="1"/>
</dbReference>
<feature type="binding site" evidence="3">
    <location>
        <position position="86"/>
    </location>
    <ligand>
        <name>Zn(2+)</name>
        <dbReference type="ChEBI" id="CHEBI:29105"/>
        <label>2</label>
    </ligand>
</feature>
<feature type="binding site" evidence="4">
    <location>
        <position position="211"/>
    </location>
    <ligand>
        <name>allantoate</name>
        <dbReference type="ChEBI" id="CHEBI:17536"/>
    </ligand>
</feature>
<feature type="binding site" evidence="3">
    <location>
        <position position="86"/>
    </location>
    <ligand>
        <name>Zn(2+)</name>
        <dbReference type="ChEBI" id="CHEBI:29105"/>
        <label>1</label>
    </ligand>
</feature>
<feature type="binding site" evidence="3">
    <location>
        <position position="121"/>
    </location>
    <ligand>
        <name>Zn(2+)</name>
        <dbReference type="ChEBI" id="CHEBI:29105"/>
        <label>2</label>
    </ligand>
</feature>
<dbReference type="EMBL" id="FNOK01000073">
    <property type="protein sequence ID" value="SDZ43806.1"/>
    <property type="molecule type" value="Genomic_DNA"/>
</dbReference>
<evidence type="ECO:0000313" key="5">
    <source>
        <dbReference type="EMBL" id="SDZ43806.1"/>
    </source>
</evidence>
<evidence type="ECO:0000256" key="2">
    <source>
        <dbReference type="ARBA" id="ARBA00022801"/>
    </source>
</evidence>
<proteinExistence type="inferred from homology"/>